<evidence type="ECO:0000259" key="2">
    <source>
        <dbReference type="Pfam" id="PF00561"/>
    </source>
</evidence>
<comment type="caution">
    <text evidence="3">The sequence shown here is derived from an EMBL/GenBank/DDBJ whole genome shotgun (WGS) entry which is preliminary data.</text>
</comment>
<reference evidence="3" key="1">
    <citation type="submission" date="2024-05" db="EMBL/GenBank/DDBJ databases">
        <title>30 novel species of actinomycetes from the DSMZ collection.</title>
        <authorList>
            <person name="Nouioui I."/>
        </authorList>
    </citation>
    <scope>NUCLEOTIDE SEQUENCE</scope>
    <source>
        <strain evidence="3">DSM 41529</strain>
    </source>
</reference>
<dbReference type="EMBL" id="JAVRFD010000020">
    <property type="protein sequence ID" value="MDT0547536.1"/>
    <property type="molecule type" value="Genomic_DNA"/>
</dbReference>
<dbReference type="InterPro" id="IPR029058">
    <property type="entry name" value="AB_hydrolase_fold"/>
</dbReference>
<dbReference type="Gene3D" id="3.40.50.1820">
    <property type="entry name" value="alpha/beta hydrolase"/>
    <property type="match status" value="1"/>
</dbReference>
<keyword evidence="3" id="KW-0378">Hydrolase</keyword>
<name>A0ABU2XNM8_9ACTN</name>
<dbReference type="PRINTS" id="PR00412">
    <property type="entry name" value="EPOXHYDRLASE"/>
</dbReference>
<dbReference type="InterPro" id="IPR006311">
    <property type="entry name" value="TAT_signal"/>
</dbReference>
<evidence type="ECO:0000313" key="4">
    <source>
        <dbReference type="Proteomes" id="UP001180754"/>
    </source>
</evidence>
<proteinExistence type="predicted"/>
<dbReference type="GO" id="GO:0016787">
    <property type="term" value="F:hydrolase activity"/>
    <property type="evidence" value="ECO:0007669"/>
    <property type="project" value="UniProtKB-KW"/>
</dbReference>
<dbReference type="RefSeq" id="WP_311728056.1">
    <property type="nucleotide sequence ID" value="NZ_JAVRFD010000020.1"/>
</dbReference>
<protein>
    <submittedName>
        <fullName evidence="3">Alpha/beta hydrolase</fullName>
    </submittedName>
</protein>
<dbReference type="PANTHER" id="PTHR43798:SF33">
    <property type="entry name" value="HYDROLASE, PUTATIVE (AFU_ORTHOLOGUE AFUA_2G14860)-RELATED"/>
    <property type="match status" value="1"/>
</dbReference>
<feature type="domain" description="AB hydrolase-1" evidence="2">
    <location>
        <begin position="81"/>
        <end position="333"/>
    </location>
</feature>
<dbReference type="SUPFAM" id="SSF53474">
    <property type="entry name" value="alpha/beta-Hydrolases"/>
    <property type="match status" value="1"/>
</dbReference>
<dbReference type="Proteomes" id="UP001180754">
    <property type="component" value="Unassembled WGS sequence"/>
</dbReference>
<dbReference type="Pfam" id="PF00561">
    <property type="entry name" value="Abhydrolase_1"/>
    <property type="match status" value="1"/>
</dbReference>
<accession>A0ABU2XNM8</accession>
<gene>
    <name evidence="3" type="ORF">RND15_33270</name>
</gene>
<dbReference type="PANTHER" id="PTHR43798">
    <property type="entry name" value="MONOACYLGLYCEROL LIPASE"/>
    <property type="match status" value="1"/>
</dbReference>
<dbReference type="InterPro" id="IPR000639">
    <property type="entry name" value="Epox_hydrolase-like"/>
</dbReference>
<feature type="region of interest" description="Disordered" evidence="1">
    <location>
        <begin position="30"/>
        <end position="54"/>
    </location>
</feature>
<sequence>METSEGITHSRRHFLGAAAAAAVAAQFGMTGDTQERSETGRPVAPLGIKPGTGTSFGPVKQIDAGDLNVGYVEAGPVNGRPVILLHGWPYDIHSYVAVTPLLAAQGYRVVVPYLRGHGTTRFLSSKTPRNAQQSAFALDIIALMDALKIERAILAGYDWGARTADIIAALWPERCKALISVTGYLIVNVEANKTPTPPKSEWAWWYQYYFATERGVLGLKKYRHDLAELVWRFNSPTWKFDRATFDRTAAAFGNPDYVSIVIDNYRWRLGLAKGEPKYAAIEKRLAAAPVIKVPTITIDGAYDPFTPPGHGSAYRKKFTGKYAHQTLKVGHNVPQEAPRAFAKAVVTVDGF</sequence>
<dbReference type="InterPro" id="IPR000073">
    <property type="entry name" value="AB_hydrolase_1"/>
</dbReference>
<keyword evidence="4" id="KW-1185">Reference proteome</keyword>
<organism evidence="3 4">
    <name type="scientific">Streptomyces lonegramiae</name>
    <dbReference type="NCBI Taxonomy" id="3075524"/>
    <lineage>
        <taxon>Bacteria</taxon>
        <taxon>Bacillati</taxon>
        <taxon>Actinomycetota</taxon>
        <taxon>Actinomycetes</taxon>
        <taxon>Kitasatosporales</taxon>
        <taxon>Streptomycetaceae</taxon>
        <taxon>Streptomyces</taxon>
    </lineage>
</organism>
<dbReference type="InterPro" id="IPR050266">
    <property type="entry name" value="AB_hydrolase_sf"/>
</dbReference>
<evidence type="ECO:0000256" key="1">
    <source>
        <dbReference type="SAM" id="MobiDB-lite"/>
    </source>
</evidence>
<evidence type="ECO:0000313" key="3">
    <source>
        <dbReference type="EMBL" id="MDT0547536.1"/>
    </source>
</evidence>
<dbReference type="PROSITE" id="PS51318">
    <property type="entry name" value="TAT"/>
    <property type="match status" value="1"/>
</dbReference>